<feature type="domain" description="Peptidase S8/S53" evidence="12">
    <location>
        <begin position="425"/>
        <end position="488"/>
    </location>
</feature>
<keyword evidence="6 9" id="KW-0378">Hydrolase</keyword>
<dbReference type="InterPro" id="IPR022398">
    <property type="entry name" value="Peptidase_S8_His-AS"/>
</dbReference>
<feature type="chain" id="PRO_5001969340" description="Peptidase S8" evidence="11">
    <location>
        <begin position="20"/>
        <end position="501"/>
    </location>
</feature>
<gene>
    <name evidence="15" type="ORF">N800_14220</name>
</gene>
<keyword evidence="7 9" id="KW-0720">Serine protease</keyword>
<feature type="signal peptide" evidence="11">
    <location>
        <begin position="1"/>
        <end position="19"/>
    </location>
</feature>
<dbReference type="GO" id="GO:0006508">
    <property type="term" value="P:proteolysis"/>
    <property type="evidence" value="ECO:0007669"/>
    <property type="project" value="UniProtKB-KW"/>
</dbReference>
<dbReference type="SUPFAM" id="SSF54897">
    <property type="entry name" value="Protease propeptides/inhibitors"/>
    <property type="match status" value="1"/>
</dbReference>
<dbReference type="InterPro" id="IPR054399">
    <property type="entry name" value="Fervidolysin-like_N_prodom"/>
</dbReference>
<keyword evidence="16" id="KW-1185">Reference proteome</keyword>
<evidence type="ECO:0000313" key="15">
    <source>
        <dbReference type="EMBL" id="KGM55470.1"/>
    </source>
</evidence>
<keyword evidence="4" id="KW-0479">Metal-binding</keyword>
<dbReference type="Gene3D" id="3.50.30.30">
    <property type="match status" value="1"/>
</dbReference>
<feature type="active site" description="Charge relay system" evidence="8 9">
    <location>
        <position position="440"/>
    </location>
</feature>
<evidence type="ECO:0000256" key="6">
    <source>
        <dbReference type="ARBA" id="ARBA00022801"/>
    </source>
</evidence>
<reference evidence="15 16" key="1">
    <citation type="submission" date="2013-08" db="EMBL/GenBank/DDBJ databases">
        <title>Genome sequencing of Lysobacter.</title>
        <authorList>
            <person name="Zhang S."/>
            <person name="Wang G."/>
        </authorList>
    </citation>
    <scope>NUCLEOTIDE SEQUENCE [LARGE SCALE GENOMIC DNA]</scope>
    <source>
        <strain evidence="15 16">GH1-9</strain>
    </source>
</reference>
<keyword evidence="3 9" id="KW-0645">Protease</keyword>
<feature type="domain" description="PA" evidence="13">
    <location>
        <begin position="345"/>
        <end position="411"/>
    </location>
</feature>
<dbReference type="InterPro" id="IPR015500">
    <property type="entry name" value="Peptidase_S8_subtilisin-rel"/>
</dbReference>
<dbReference type="InterPro" id="IPR023827">
    <property type="entry name" value="Peptidase_S8_Asp-AS"/>
</dbReference>
<dbReference type="AlphaFoldDB" id="A0A0A0EYW8"/>
<protein>
    <recommendedName>
        <fullName evidence="17">Peptidase S8</fullName>
    </recommendedName>
</protein>
<dbReference type="GO" id="GO:0005615">
    <property type="term" value="C:extracellular space"/>
    <property type="evidence" value="ECO:0007669"/>
    <property type="project" value="TreeGrafter"/>
</dbReference>
<evidence type="ECO:0000259" key="12">
    <source>
        <dbReference type="Pfam" id="PF00082"/>
    </source>
</evidence>
<feature type="active site" description="Charge relay system" evidence="8 9">
    <location>
        <position position="131"/>
    </location>
</feature>
<dbReference type="Gene3D" id="3.40.50.200">
    <property type="entry name" value="Peptidase S8/S53 domain"/>
    <property type="match status" value="1"/>
</dbReference>
<dbReference type="InterPro" id="IPR000209">
    <property type="entry name" value="Peptidase_S8/S53_dom"/>
</dbReference>
<dbReference type="PROSITE" id="PS51892">
    <property type="entry name" value="SUBTILASE"/>
    <property type="match status" value="1"/>
</dbReference>
<evidence type="ECO:0000256" key="3">
    <source>
        <dbReference type="ARBA" id="ARBA00022670"/>
    </source>
</evidence>
<dbReference type="InterPro" id="IPR050131">
    <property type="entry name" value="Peptidase_S8_subtilisin-like"/>
</dbReference>
<dbReference type="InterPro" id="IPR036852">
    <property type="entry name" value="Peptidase_S8/S53_dom_sf"/>
</dbReference>
<dbReference type="Pfam" id="PF00082">
    <property type="entry name" value="Peptidase_S8"/>
    <property type="match status" value="2"/>
</dbReference>
<dbReference type="PROSITE" id="PS00136">
    <property type="entry name" value="SUBTILASE_ASP"/>
    <property type="match status" value="1"/>
</dbReference>
<dbReference type="Pfam" id="PF22148">
    <property type="entry name" value="Fervidolysin_NPro-like"/>
    <property type="match status" value="1"/>
</dbReference>
<name>A0A0A0EYW8_9GAMM</name>
<dbReference type="eggNOG" id="COG1404">
    <property type="taxonomic scope" value="Bacteria"/>
</dbReference>
<dbReference type="STRING" id="1385517.N800_14220"/>
<comment type="caution">
    <text evidence="15">The sequence shown here is derived from an EMBL/GenBank/DDBJ whole genome shotgun (WGS) entry which is preliminary data.</text>
</comment>
<dbReference type="PANTHER" id="PTHR43806">
    <property type="entry name" value="PEPTIDASE S8"/>
    <property type="match status" value="1"/>
</dbReference>
<dbReference type="PROSITE" id="PS00138">
    <property type="entry name" value="SUBTILASE_SER"/>
    <property type="match status" value="1"/>
</dbReference>
<dbReference type="CDD" id="cd07477">
    <property type="entry name" value="Peptidases_S8_Subtilisin_subset"/>
    <property type="match status" value="1"/>
</dbReference>
<keyword evidence="2" id="KW-0964">Secreted</keyword>
<sequence>MLGLGLVTMMAATATAANAAQPDPNRVLVKFKPGAKAAVQQALASAGGRFHYTFDGLDTFAVTVPATALKGLRNNPNVEYIEADVPRYSSAQTVPYGIDNVQARDVWDVNRDGAIDAGAPTGSGMKVCVIDSGINANHEDFAGISMTGYPTGWNTDTCGHGTHVAGTIAAANNATGVVGVSPGKVSLHIIKVFSGSSCAWTYSSTLLDAANRCQTAGAKVISMSLGGGGKSMTEQRGFDKLNTAGILSIAAAGNDGNTTLSYPASYASVMSVAAVDQSNAHASFSQYNSAVDIAAPGVGVLSTYPITYFPLQVGSQSFAQVPVTGGAAAAVTSNIVDGGRCAAAGAWSGKVVLCERGDISFLQKTDNVIAGGGVGVVIYNNTTGELHATLGDGVTRNIPAVGITQADGQAIVAGLLGQTTVVDGAPHTTNTGYTAMDGTSMATPHVSGVAAVVWSAAPTKTNAQVRDALLVTAQDIDAVGFDNKTGWGLVQAAAAIVELKK</sequence>
<dbReference type="PANTHER" id="PTHR43806:SF11">
    <property type="entry name" value="CEREVISIN-RELATED"/>
    <property type="match status" value="1"/>
</dbReference>
<dbReference type="GO" id="GO:0004252">
    <property type="term" value="F:serine-type endopeptidase activity"/>
    <property type="evidence" value="ECO:0007669"/>
    <property type="project" value="UniProtKB-UniRule"/>
</dbReference>
<dbReference type="GO" id="GO:0046872">
    <property type="term" value="F:metal ion binding"/>
    <property type="evidence" value="ECO:0007669"/>
    <property type="project" value="UniProtKB-KW"/>
</dbReference>
<dbReference type="PRINTS" id="PR00723">
    <property type="entry name" value="SUBTILISIN"/>
</dbReference>
<dbReference type="Pfam" id="PF02225">
    <property type="entry name" value="PA"/>
    <property type="match status" value="1"/>
</dbReference>
<proteinExistence type="inferred from homology"/>
<dbReference type="SUPFAM" id="SSF52743">
    <property type="entry name" value="Subtilisin-like"/>
    <property type="match status" value="1"/>
</dbReference>
<dbReference type="Gene3D" id="3.30.70.80">
    <property type="entry name" value="Peptidase S8 propeptide/proteinase inhibitor I9"/>
    <property type="match status" value="1"/>
</dbReference>
<evidence type="ECO:0000259" key="14">
    <source>
        <dbReference type="Pfam" id="PF22148"/>
    </source>
</evidence>
<evidence type="ECO:0000256" key="5">
    <source>
        <dbReference type="ARBA" id="ARBA00022729"/>
    </source>
</evidence>
<evidence type="ECO:0000256" key="11">
    <source>
        <dbReference type="SAM" id="SignalP"/>
    </source>
</evidence>
<dbReference type="InterPro" id="IPR023828">
    <property type="entry name" value="Peptidase_S8_Ser-AS"/>
</dbReference>
<keyword evidence="5 11" id="KW-0732">Signal</keyword>
<evidence type="ECO:0000256" key="8">
    <source>
        <dbReference type="PIRSR" id="PIRSR615500-1"/>
    </source>
</evidence>
<comment type="similarity">
    <text evidence="1 9 10">Belongs to the peptidase S8 family.</text>
</comment>
<accession>A0A0A0EYW8</accession>
<feature type="domain" description="Fervidolysin-like N-terminal prodomain" evidence="14">
    <location>
        <begin position="11"/>
        <end position="82"/>
    </location>
</feature>
<evidence type="ECO:0000256" key="1">
    <source>
        <dbReference type="ARBA" id="ARBA00011073"/>
    </source>
</evidence>
<organism evidence="15 16">
    <name type="scientific">Lysobacter daejeonensis GH1-9</name>
    <dbReference type="NCBI Taxonomy" id="1385517"/>
    <lineage>
        <taxon>Bacteria</taxon>
        <taxon>Pseudomonadati</taxon>
        <taxon>Pseudomonadota</taxon>
        <taxon>Gammaproteobacteria</taxon>
        <taxon>Lysobacterales</taxon>
        <taxon>Lysobacteraceae</taxon>
        <taxon>Aerolutibacter</taxon>
    </lineage>
</organism>
<dbReference type="InterPro" id="IPR003137">
    <property type="entry name" value="PA_domain"/>
</dbReference>
<evidence type="ECO:0000256" key="7">
    <source>
        <dbReference type="ARBA" id="ARBA00022825"/>
    </source>
</evidence>
<evidence type="ECO:0008006" key="17">
    <source>
        <dbReference type="Google" id="ProtNLM"/>
    </source>
</evidence>
<feature type="active site" description="Charge relay system" evidence="8 9">
    <location>
        <position position="160"/>
    </location>
</feature>
<evidence type="ECO:0000256" key="2">
    <source>
        <dbReference type="ARBA" id="ARBA00022512"/>
    </source>
</evidence>
<dbReference type="Proteomes" id="UP000029998">
    <property type="component" value="Unassembled WGS sequence"/>
</dbReference>
<keyword evidence="2" id="KW-0134">Cell wall</keyword>
<evidence type="ECO:0000313" key="16">
    <source>
        <dbReference type="Proteomes" id="UP000029998"/>
    </source>
</evidence>
<evidence type="ECO:0000256" key="10">
    <source>
        <dbReference type="RuleBase" id="RU003355"/>
    </source>
</evidence>
<feature type="domain" description="Peptidase S8/S53" evidence="12">
    <location>
        <begin position="122"/>
        <end position="333"/>
    </location>
</feature>
<dbReference type="EMBL" id="AVPU01000005">
    <property type="protein sequence ID" value="KGM55470.1"/>
    <property type="molecule type" value="Genomic_DNA"/>
</dbReference>
<dbReference type="InterPro" id="IPR037045">
    <property type="entry name" value="S8pro/Inhibitor_I9_sf"/>
</dbReference>
<dbReference type="InterPro" id="IPR034202">
    <property type="entry name" value="Subtilisin_Carlsberg-like"/>
</dbReference>
<evidence type="ECO:0000259" key="13">
    <source>
        <dbReference type="Pfam" id="PF02225"/>
    </source>
</evidence>
<evidence type="ECO:0000256" key="9">
    <source>
        <dbReference type="PROSITE-ProRule" id="PRU01240"/>
    </source>
</evidence>
<evidence type="ECO:0000256" key="4">
    <source>
        <dbReference type="ARBA" id="ARBA00022723"/>
    </source>
</evidence>
<dbReference type="PROSITE" id="PS00137">
    <property type="entry name" value="SUBTILASE_HIS"/>
    <property type="match status" value="1"/>
</dbReference>